<gene>
    <name evidence="1" type="ORF">SAMN05660862_3297</name>
</gene>
<evidence type="ECO:0000313" key="2">
    <source>
        <dbReference type="Proteomes" id="UP000192980"/>
    </source>
</evidence>
<sequence length="52" mass="5591">MKDLTKNKERKRTTKLIAMGIFIGVLLSQDVGKLKEAFIEGVKAGQASGAAK</sequence>
<organism evidence="1 2">
    <name type="scientific">Sphingobacterium psychroaquaticum</name>
    <dbReference type="NCBI Taxonomy" id="561061"/>
    <lineage>
        <taxon>Bacteria</taxon>
        <taxon>Pseudomonadati</taxon>
        <taxon>Bacteroidota</taxon>
        <taxon>Sphingobacteriia</taxon>
        <taxon>Sphingobacteriales</taxon>
        <taxon>Sphingobacteriaceae</taxon>
        <taxon>Sphingobacterium</taxon>
    </lineage>
</organism>
<dbReference type="Proteomes" id="UP000192980">
    <property type="component" value="Unassembled WGS sequence"/>
</dbReference>
<keyword evidence="2" id="KW-1185">Reference proteome</keyword>
<accession>A0A1X7KYY1</accession>
<name>A0A1X7KYY1_9SPHI</name>
<dbReference type="EMBL" id="FXAU01000007">
    <property type="protein sequence ID" value="SMG46383.1"/>
    <property type="molecule type" value="Genomic_DNA"/>
</dbReference>
<reference evidence="1 2" key="1">
    <citation type="submission" date="2017-04" db="EMBL/GenBank/DDBJ databases">
        <authorList>
            <person name="Afonso C.L."/>
            <person name="Miller P.J."/>
            <person name="Scott M.A."/>
            <person name="Spackman E."/>
            <person name="Goraichik I."/>
            <person name="Dimitrov K.M."/>
            <person name="Suarez D.L."/>
            <person name="Swayne D.E."/>
        </authorList>
    </citation>
    <scope>NUCLEOTIDE SEQUENCE [LARGE SCALE GENOMIC DNA]</scope>
    <source>
        <strain evidence="1 2">DSM 22418</strain>
    </source>
</reference>
<dbReference type="RefSeq" id="WP_159451873.1">
    <property type="nucleotide sequence ID" value="NZ_FXAU01000007.1"/>
</dbReference>
<protein>
    <submittedName>
        <fullName evidence="1">Uncharacterized protein</fullName>
    </submittedName>
</protein>
<evidence type="ECO:0000313" key="1">
    <source>
        <dbReference type="EMBL" id="SMG46383.1"/>
    </source>
</evidence>
<dbReference type="AlphaFoldDB" id="A0A1X7KYY1"/>
<proteinExistence type="predicted"/>
<dbReference type="STRING" id="561061.SAMN05660862_3297"/>